<reference evidence="2 3" key="1">
    <citation type="submission" date="2024-05" db="EMBL/GenBank/DDBJ databases">
        <title>Genome sequencing and assembly of Indian major carp, Cirrhinus mrigala (Hamilton, 1822).</title>
        <authorList>
            <person name="Mohindra V."/>
            <person name="Chowdhury L.M."/>
            <person name="Lal K."/>
            <person name="Jena J.K."/>
        </authorList>
    </citation>
    <scope>NUCLEOTIDE SEQUENCE [LARGE SCALE GENOMIC DNA]</scope>
    <source>
        <strain evidence="2">CM1030</strain>
        <tissue evidence="2">Blood</tissue>
    </source>
</reference>
<dbReference type="AlphaFoldDB" id="A0ABD0NM23"/>
<proteinExistence type="predicted"/>
<keyword evidence="3" id="KW-1185">Reference proteome</keyword>
<name>A0ABD0NM23_CIRMR</name>
<feature type="non-terminal residue" evidence="2">
    <location>
        <position position="59"/>
    </location>
</feature>
<dbReference type="EMBL" id="JAMKFB020000021">
    <property type="protein sequence ID" value="KAL0161991.1"/>
    <property type="molecule type" value="Genomic_DNA"/>
</dbReference>
<sequence length="59" mass="6539">ATESEMGDVDLSGLPEAPVDSEEEEEDEDIERSSEALLGRDLVRECLEKDAVDRTDDDI</sequence>
<feature type="compositionally biased region" description="Acidic residues" evidence="1">
    <location>
        <begin position="19"/>
        <end position="30"/>
    </location>
</feature>
<feature type="non-terminal residue" evidence="2">
    <location>
        <position position="1"/>
    </location>
</feature>
<accession>A0ABD0NM23</accession>
<dbReference type="Proteomes" id="UP001529510">
    <property type="component" value="Unassembled WGS sequence"/>
</dbReference>
<feature type="region of interest" description="Disordered" evidence="1">
    <location>
        <begin position="1"/>
        <end position="36"/>
    </location>
</feature>
<evidence type="ECO:0000313" key="3">
    <source>
        <dbReference type="Proteomes" id="UP001529510"/>
    </source>
</evidence>
<comment type="caution">
    <text evidence="2">The sequence shown here is derived from an EMBL/GenBank/DDBJ whole genome shotgun (WGS) entry which is preliminary data.</text>
</comment>
<protein>
    <submittedName>
        <fullName evidence="2">Uncharacterized protein</fullName>
    </submittedName>
</protein>
<organism evidence="2 3">
    <name type="scientific">Cirrhinus mrigala</name>
    <name type="common">Mrigala</name>
    <dbReference type="NCBI Taxonomy" id="683832"/>
    <lineage>
        <taxon>Eukaryota</taxon>
        <taxon>Metazoa</taxon>
        <taxon>Chordata</taxon>
        <taxon>Craniata</taxon>
        <taxon>Vertebrata</taxon>
        <taxon>Euteleostomi</taxon>
        <taxon>Actinopterygii</taxon>
        <taxon>Neopterygii</taxon>
        <taxon>Teleostei</taxon>
        <taxon>Ostariophysi</taxon>
        <taxon>Cypriniformes</taxon>
        <taxon>Cyprinidae</taxon>
        <taxon>Labeoninae</taxon>
        <taxon>Labeonini</taxon>
        <taxon>Cirrhinus</taxon>
    </lineage>
</organism>
<evidence type="ECO:0000313" key="2">
    <source>
        <dbReference type="EMBL" id="KAL0161991.1"/>
    </source>
</evidence>
<evidence type="ECO:0000256" key="1">
    <source>
        <dbReference type="SAM" id="MobiDB-lite"/>
    </source>
</evidence>
<gene>
    <name evidence="2" type="ORF">M9458_041387</name>
</gene>